<feature type="region of interest" description="Disordered" evidence="1">
    <location>
        <begin position="1"/>
        <end position="42"/>
    </location>
</feature>
<name>A0AAE0CBL2_9CHLO</name>
<accession>A0AAE0CBL2</accession>
<gene>
    <name evidence="2" type="ORF">CYMTET_39258</name>
</gene>
<keyword evidence="3" id="KW-1185">Reference proteome</keyword>
<organism evidence="2 3">
    <name type="scientific">Cymbomonas tetramitiformis</name>
    <dbReference type="NCBI Taxonomy" id="36881"/>
    <lineage>
        <taxon>Eukaryota</taxon>
        <taxon>Viridiplantae</taxon>
        <taxon>Chlorophyta</taxon>
        <taxon>Pyramimonadophyceae</taxon>
        <taxon>Pyramimonadales</taxon>
        <taxon>Pyramimonadaceae</taxon>
        <taxon>Cymbomonas</taxon>
    </lineage>
</organism>
<evidence type="ECO:0000313" key="2">
    <source>
        <dbReference type="EMBL" id="KAK3251403.1"/>
    </source>
</evidence>
<dbReference type="Proteomes" id="UP001190700">
    <property type="component" value="Unassembled WGS sequence"/>
</dbReference>
<reference evidence="2 3" key="1">
    <citation type="journal article" date="2015" name="Genome Biol. Evol.">
        <title>Comparative Genomics of a Bacterivorous Green Alga Reveals Evolutionary Causalities and Consequences of Phago-Mixotrophic Mode of Nutrition.</title>
        <authorList>
            <person name="Burns J.A."/>
            <person name="Paasch A."/>
            <person name="Narechania A."/>
            <person name="Kim E."/>
        </authorList>
    </citation>
    <scope>NUCLEOTIDE SEQUENCE [LARGE SCALE GENOMIC DNA]</scope>
    <source>
        <strain evidence="2 3">PLY_AMNH</strain>
    </source>
</reference>
<proteinExistence type="predicted"/>
<evidence type="ECO:0000313" key="3">
    <source>
        <dbReference type="Proteomes" id="UP001190700"/>
    </source>
</evidence>
<sequence>MENQGQSQTQTVPGAPPPQAVMQPGVGQQLPGAFQQQPQFPMAVPAHAARQYAPAQFHAYSPATPVAAGLQPAYNQITPIQTKQAPYVPRINPTTGAPFPSVWRDRHDEEKKKSTALETQLAAEQKARNDLYQELLAARVETAEAKRATEFEKKMSAVKGGRTGRRFGTALIGTPGEPIGKAVHFDKESEDEFSSPDGRKDKKKAKDKKKKKKKGKKSKLGEDNQRSNEPTTNAEDQASSWGRPASLSAGAGPPAIAGWYEAMPAKMTVTQVSKKFKTKAAKQKLRMVLVQYHILKPEDAMALTDEKAVELAAKAHRDGVLDGVAEEVYTVVECDVSGGSEGLVRGRRKEKGGKKLYGGLRARGMHNYFMLPLGVYRSRSDCDDDERENARLRFSTIEVADRYAWAKAEVKKLVRRPWHWKMAPKLSCDKLVRIWQSAATVVGGSGWTWVVWAAQTKIQDVFTKLGKVAAYVEEATCTCSQLDASLPRREGHVCFRTTELTGKFQLLNKSLKDTPSGGGLSTEDVLSSSASFLRQFRGLHSISYNSLRGLFPMTFLISGVRVLVYFNVFKDTLYVALGGTTGLRVQVTWECFLILMQRLDAYRIALEVEKLPIQEIMLRVTERLFAASSRVTQDHWITPYAKQDNLNFCFTLSDELFASILDFNLKSCIFCTPYVEDCFFGTKNKFAFLAPQSALGFEDRSKAARFDVSILLIQNRAAARLRPVTRQGIARVERAYGAAVDDRGAGGALMREVEAAGQTRDTAGGIADLEEYWQAVRGLNGLARGTLDRNTAVGFGVCEKIYQGWLRQERDGGNYERVERELATVVEEMQQKYRGAELMEVATFDAAGKFGNLYLSLKHKDVTLWEKRRPVVPGFATPDWLLQNRIGRCLCFLLSEIPGHFNVATTQEIGERLAAFNAEVGPGDWVMAAGFDVKEMYVRLTHPQALRAAEYVVTEAMQSEDTLLVNRRGRKGVQWHEPGTPTKVAVRVTRELILAGVQFILGNGFLNVAGILVRQTCGIGIGGKASPGLAQCVCVYGEMKWTASLWSDMKLRRGETLTGVRLMDDCTLLLRGDSFSLKKMRPIFWGYVHECYPKGMTVEQTSDGLEWTFCGMKLTVRADGVSTQMLMRNVAAGVTGGVGERQLQFFPIVGFSSACPRAQKMASTLNVLYRIEGHCSDSELKAVAITDLARELLWQSYPEGWLFDALERMVSRVPFGFWNRLVRRLRGKCTSVTARAPGQTDGWTVARLECVWESDRVCGGGLRACA</sequence>
<feature type="compositionally biased region" description="Basic residues" evidence="1">
    <location>
        <begin position="201"/>
        <end position="218"/>
    </location>
</feature>
<feature type="compositionally biased region" description="Polar residues" evidence="1">
    <location>
        <begin position="227"/>
        <end position="240"/>
    </location>
</feature>
<dbReference type="AlphaFoldDB" id="A0AAE0CBL2"/>
<feature type="region of interest" description="Disordered" evidence="1">
    <location>
        <begin position="87"/>
        <end position="113"/>
    </location>
</feature>
<evidence type="ECO:0000256" key="1">
    <source>
        <dbReference type="SAM" id="MobiDB-lite"/>
    </source>
</evidence>
<protein>
    <submittedName>
        <fullName evidence="2">Uncharacterized protein</fullName>
    </submittedName>
</protein>
<feature type="compositionally biased region" description="Polar residues" evidence="1">
    <location>
        <begin position="1"/>
        <end position="12"/>
    </location>
</feature>
<feature type="compositionally biased region" description="Low complexity" evidence="1">
    <location>
        <begin position="26"/>
        <end position="42"/>
    </location>
</feature>
<feature type="region of interest" description="Disordered" evidence="1">
    <location>
        <begin position="166"/>
        <end position="250"/>
    </location>
</feature>
<comment type="caution">
    <text evidence="2">The sequence shown here is derived from an EMBL/GenBank/DDBJ whole genome shotgun (WGS) entry which is preliminary data.</text>
</comment>
<feature type="compositionally biased region" description="Basic and acidic residues" evidence="1">
    <location>
        <begin position="103"/>
        <end position="113"/>
    </location>
</feature>
<dbReference type="EMBL" id="LGRX02026058">
    <property type="protein sequence ID" value="KAK3251403.1"/>
    <property type="molecule type" value="Genomic_DNA"/>
</dbReference>